<dbReference type="eggNOG" id="KOG3645">
    <property type="taxonomic scope" value="Eukaryota"/>
</dbReference>
<organism evidence="22 23">
    <name type="scientific">Ciona savignyi</name>
    <name type="common">Pacific transparent sea squirt</name>
    <dbReference type="NCBI Taxonomy" id="51511"/>
    <lineage>
        <taxon>Eukaryota</taxon>
        <taxon>Metazoa</taxon>
        <taxon>Chordata</taxon>
        <taxon>Tunicata</taxon>
        <taxon>Ascidiacea</taxon>
        <taxon>Phlebobranchia</taxon>
        <taxon>Cionidae</taxon>
        <taxon>Ciona</taxon>
    </lineage>
</organism>
<evidence type="ECO:0000256" key="19">
    <source>
        <dbReference type="ARBA" id="ARBA00037540"/>
    </source>
</evidence>
<keyword evidence="8" id="KW-0472">Membrane</keyword>
<evidence type="ECO:0000256" key="12">
    <source>
        <dbReference type="ARBA" id="ARBA00023257"/>
    </source>
</evidence>
<evidence type="ECO:0000256" key="7">
    <source>
        <dbReference type="ARBA" id="ARBA00023065"/>
    </source>
</evidence>
<keyword evidence="5" id="KW-1133">Transmembrane helix</keyword>
<comment type="subcellular location">
    <subcellularLocation>
        <location evidence="15">Postsynaptic cell membrane</location>
        <topology evidence="15">Multi-pass membrane protein</topology>
    </subcellularLocation>
</comment>
<dbReference type="PROSITE" id="PS00236">
    <property type="entry name" value="NEUROTR_ION_CHANNEL"/>
    <property type="match status" value="1"/>
</dbReference>
<evidence type="ECO:0000256" key="13">
    <source>
        <dbReference type="ARBA" id="ARBA00023286"/>
    </source>
</evidence>
<comment type="catalytic activity">
    <reaction evidence="17">
        <text>Na(+)(in) = Na(+)(out)</text>
        <dbReference type="Rhea" id="RHEA:34963"/>
        <dbReference type="ChEBI" id="CHEBI:29101"/>
    </reaction>
</comment>
<reference evidence="22" key="3">
    <citation type="submission" date="2025-09" db="UniProtKB">
        <authorList>
            <consortium name="Ensembl"/>
        </authorList>
    </citation>
    <scope>IDENTIFICATION</scope>
</reference>
<keyword evidence="1 20" id="KW-0813">Transport</keyword>
<keyword evidence="2" id="KW-1003">Cell membrane</keyword>
<keyword evidence="12" id="KW-0628">Postsynaptic cell membrane</keyword>
<dbReference type="PANTHER" id="PTHR18945">
    <property type="entry name" value="NEUROTRANSMITTER GATED ION CHANNEL"/>
    <property type="match status" value="1"/>
</dbReference>
<evidence type="ECO:0000256" key="6">
    <source>
        <dbReference type="ARBA" id="ARBA00023018"/>
    </source>
</evidence>
<evidence type="ECO:0000256" key="8">
    <source>
        <dbReference type="ARBA" id="ARBA00023136"/>
    </source>
</evidence>
<keyword evidence="14 20" id="KW-0407">Ion channel</keyword>
<evidence type="ECO:0000256" key="10">
    <source>
        <dbReference type="ARBA" id="ARBA00023170"/>
    </source>
</evidence>
<dbReference type="GO" id="GO:0004888">
    <property type="term" value="F:transmembrane signaling receptor activity"/>
    <property type="evidence" value="ECO:0007669"/>
    <property type="project" value="InterPro"/>
</dbReference>
<evidence type="ECO:0000313" key="22">
    <source>
        <dbReference type="Ensembl" id="ENSCSAVP00000014075.1"/>
    </source>
</evidence>
<dbReference type="AlphaFoldDB" id="H2Z910"/>
<dbReference type="Pfam" id="PF02931">
    <property type="entry name" value="Neur_chan_LBD"/>
    <property type="match status" value="1"/>
</dbReference>
<dbReference type="GO" id="GO:0005230">
    <property type="term" value="F:extracellular ligand-gated monoatomic ion channel activity"/>
    <property type="evidence" value="ECO:0007669"/>
    <property type="project" value="InterPro"/>
</dbReference>
<dbReference type="HOGENOM" id="CLU_1075754_0_0_1"/>
<dbReference type="Gene3D" id="2.70.170.10">
    <property type="entry name" value="Neurotransmitter-gated ion-channel ligand-binding domain"/>
    <property type="match status" value="1"/>
</dbReference>
<proteinExistence type="inferred from homology"/>
<comment type="catalytic activity">
    <reaction evidence="18">
        <text>Ca(2+)(in) = Ca(2+)(out)</text>
        <dbReference type="Rhea" id="RHEA:29671"/>
        <dbReference type="ChEBI" id="CHEBI:29108"/>
    </reaction>
</comment>
<dbReference type="Proteomes" id="UP000007875">
    <property type="component" value="Unassembled WGS sequence"/>
</dbReference>
<keyword evidence="9" id="KW-1015">Disulfide bond</keyword>
<name>H2Z910_CIOSA</name>
<dbReference type="Ensembl" id="ENSCSAVT00000014237.1">
    <property type="protein sequence ID" value="ENSCSAVP00000014075.1"/>
    <property type="gene ID" value="ENSCSAVG00000008258.1"/>
</dbReference>
<reference evidence="23" key="1">
    <citation type="submission" date="2003-08" db="EMBL/GenBank/DDBJ databases">
        <authorList>
            <person name="Birren B."/>
            <person name="Nusbaum C."/>
            <person name="Abebe A."/>
            <person name="Abouelleil A."/>
            <person name="Adekoya E."/>
            <person name="Ait-zahra M."/>
            <person name="Allen N."/>
            <person name="Allen T."/>
            <person name="An P."/>
            <person name="Anderson M."/>
            <person name="Anderson S."/>
            <person name="Arachchi H."/>
            <person name="Armbruster J."/>
            <person name="Bachantsang P."/>
            <person name="Baldwin J."/>
            <person name="Barry A."/>
            <person name="Bayul T."/>
            <person name="Blitshsteyn B."/>
            <person name="Bloom T."/>
            <person name="Blye J."/>
            <person name="Boguslavskiy L."/>
            <person name="Borowsky M."/>
            <person name="Boukhgalter B."/>
            <person name="Brunache A."/>
            <person name="Butler J."/>
            <person name="Calixte N."/>
            <person name="Calvo S."/>
            <person name="Camarata J."/>
            <person name="Campo K."/>
            <person name="Chang J."/>
            <person name="Cheshatsang Y."/>
            <person name="Citroen M."/>
            <person name="Collymore A."/>
            <person name="Considine T."/>
            <person name="Cook A."/>
            <person name="Cooke P."/>
            <person name="Corum B."/>
            <person name="Cuomo C."/>
            <person name="David R."/>
            <person name="Dawoe T."/>
            <person name="Degray S."/>
            <person name="Dodge S."/>
            <person name="Dooley K."/>
            <person name="Dorje P."/>
            <person name="Dorjee K."/>
            <person name="Dorris L."/>
            <person name="Duffey N."/>
            <person name="Dupes A."/>
            <person name="Elkins T."/>
            <person name="Engels R."/>
            <person name="Erickson J."/>
            <person name="Farina A."/>
            <person name="Faro S."/>
            <person name="Ferreira P."/>
            <person name="Fischer H."/>
            <person name="Fitzgerald M."/>
            <person name="Foley K."/>
            <person name="Gage D."/>
            <person name="Galagan J."/>
            <person name="Gearin G."/>
            <person name="Gnerre S."/>
            <person name="Gnirke A."/>
            <person name="Goyette A."/>
            <person name="Graham J."/>
            <person name="Grandbois E."/>
            <person name="Gyaltsen K."/>
            <person name="Hafez N."/>
            <person name="Hagopian D."/>
            <person name="Hagos B."/>
            <person name="Hall J."/>
            <person name="Hatcher B."/>
            <person name="Heller A."/>
            <person name="Higgins H."/>
            <person name="Honan T."/>
            <person name="Horn A."/>
            <person name="Houde N."/>
            <person name="Hughes L."/>
            <person name="Hulme W."/>
            <person name="Husby E."/>
            <person name="Iliev I."/>
            <person name="Jaffe D."/>
            <person name="Jones C."/>
            <person name="Kamal M."/>
            <person name="Kamat A."/>
            <person name="Kamvysselis M."/>
            <person name="Karlsson E."/>
            <person name="Kells C."/>
            <person name="Kieu A."/>
            <person name="Kisner P."/>
            <person name="Kodira C."/>
            <person name="Kulbokas E."/>
            <person name="Labutti K."/>
            <person name="Lama D."/>
            <person name="Landers T."/>
            <person name="Leger J."/>
            <person name="Levine S."/>
            <person name="Lewis D."/>
            <person name="Lewis T."/>
            <person name="Lindblad-toh K."/>
            <person name="Liu X."/>
            <person name="Lokyitsang T."/>
            <person name="Lokyitsang Y."/>
            <person name="Lucien O."/>
            <person name="Lui A."/>
            <person name="Ma L.J."/>
            <person name="Mabbitt R."/>
            <person name="Macdonald J."/>
            <person name="Maclean C."/>
            <person name="Major J."/>
            <person name="Manning J."/>
            <person name="Marabella R."/>
            <person name="Maru K."/>
            <person name="Matthews C."/>
            <person name="Mauceli E."/>
            <person name="Mccarthy M."/>
            <person name="Mcdonough S."/>
            <person name="Mcghee T."/>
            <person name="Meldrim J."/>
            <person name="Meneus L."/>
            <person name="Mesirov J."/>
            <person name="Mihalev A."/>
            <person name="Mihova T."/>
            <person name="Mikkelsen T."/>
            <person name="Mlenga V."/>
            <person name="Moru K."/>
            <person name="Mozes J."/>
            <person name="Mulrain L."/>
            <person name="Munson G."/>
            <person name="Naylor J."/>
            <person name="Newes C."/>
            <person name="Nguyen C."/>
            <person name="Nguyen N."/>
            <person name="Nguyen T."/>
            <person name="Nicol R."/>
            <person name="Nielsen C."/>
            <person name="Nizzari M."/>
            <person name="Norbu C."/>
            <person name="Norbu N."/>
            <person name="O'donnell P."/>
            <person name="Okoawo O."/>
            <person name="O'leary S."/>
            <person name="Omotosho B."/>
            <person name="O'neill K."/>
            <person name="Osman S."/>
            <person name="Parker S."/>
            <person name="Perrin D."/>
            <person name="Phunkhang P."/>
            <person name="Piqani B."/>
            <person name="Purcell S."/>
            <person name="Rachupka T."/>
            <person name="Ramasamy U."/>
            <person name="Rameau R."/>
            <person name="Ray V."/>
            <person name="Raymond C."/>
            <person name="Retta R."/>
            <person name="Richardson S."/>
            <person name="Rise C."/>
            <person name="Rodriguez J."/>
            <person name="Rogers J."/>
            <person name="Rogov P."/>
            <person name="Rutman M."/>
            <person name="Schupbach R."/>
            <person name="Seaman C."/>
            <person name="Settipalli S."/>
            <person name="Sharpe T."/>
            <person name="Sheridan J."/>
            <person name="Sherpa N."/>
            <person name="Shi J."/>
            <person name="Smirnov S."/>
            <person name="Smith C."/>
            <person name="Sougnez C."/>
            <person name="Spencer B."/>
            <person name="Stalker J."/>
            <person name="Stange-thomann N."/>
            <person name="Stavropoulos S."/>
            <person name="Stetson K."/>
            <person name="Stone C."/>
            <person name="Stone S."/>
            <person name="Stubbs M."/>
            <person name="Talamas J."/>
            <person name="Tchuinga P."/>
            <person name="Tenzing P."/>
            <person name="Tesfaye S."/>
            <person name="Theodore J."/>
            <person name="Thoulutsang Y."/>
            <person name="Topham K."/>
            <person name="Towey S."/>
            <person name="Tsamla T."/>
            <person name="Tsomo N."/>
            <person name="Vallee D."/>
            <person name="Vassiliev H."/>
            <person name="Venkataraman V."/>
            <person name="Vinson J."/>
            <person name="Vo A."/>
            <person name="Wade C."/>
            <person name="Wang S."/>
            <person name="Wangchuk T."/>
            <person name="Wangdi T."/>
            <person name="Whittaker C."/>
            <person name="Wilkinson J."/>
            <person name="Wu Y."/>
            <person name="Wyman D."/>
            <person name="Yadav S."/>
            <person name="Yang S."/>
            <person name="Yang X."/>
            <person name="Yeager S."/>
            <person name="Yee E."/>
            <person name="Young G."/>
            <person name="Zainoun J."/>
            <person name="Zembeck L."/>
            <person name="Zimmer A."/>
            <person name="Zody M."/>
            <person name="Lander E."/>
        </authorList>
    </citation>
    <scope>NUCLEOTIDE SEQUENCE [LARGE SCALE GENOMIC DNA]</scope>
</reference>
<dbReference type="PRINTS" id="PR00252">
    <property type="entry name" value="NRIONCHANNEL"/>
</dbReference>
<evidence type="ECO:0000256" key="15">
    <source>
        <dbReference type="ARBA" id="ARBA00034104"/>
    </source>
</evidence>
<evidence type="ECO:0000256" key="16">
    <source>
        <dbReference type="ARBA" id="ARBA00034430"/>
    </source>
</evidence>
<dbReference type="GO" id="GO:0045211">
    <property type="term" value="C:postsynaptic membrane"/>
    <property type="evidence" value="ECO:0007669"/>
    <property type="project" value="UniProtKB-SubCell"/>
</dbReference>
<evidence type="ECO:0000256" key="20">
    <source>
        <dbReference type="RuleBase" id="RU000687"/>
    </source>
</evidence>
<sequence length="259" mass="30003">MKMKIFMLQVFFLSALSFGSNLDEPTFMVANKSFTETHETEIEHEHSPVVNSSTTKNDHLVKKLYYDLFVRGGYDKAVRPVKNHTDQVQVYIDFTYQQVLNLNEKNQVLKSLIRMRMYWIDQFLSWKPSDYEGLTTLTVTALDVWIPDVVVMQEIGVQDYSPRIPFITITYAGFVSLLQPMAYETSCGVNIALFPFDVQDCEFVFLAWTFPSTKVDVVAKRNEEELNLDVSSYFITSGEWILDRILLAKKSVSYEDVFN</sequence>
<dbReference type="InterPro" id="IPR018000">
    <property type="entry name" value="Neurotransmitter_ion_chnl_CS"/>
</dbReference>
<evidence type="ECO:0000313" key="23">
    <source>
        <dbReference type="Proteomes" id="UP000007875"/>
    </source>
</evidence>
<keyword evidence="7 20" id="KW-0406">Ion transport</keyword>
<comment type="similarity">
    <text evidence="20">Belongs to the ligand-gated ion channel (TC 1.A.9) family.</text>
</comment>
<comment type="catalytic activity">
    <reaction evidence="16">
        <text>K(+)(in) = K(+)(out)</text>
        <dbReference type="Rhea" id="RHEA:29463"/>
        <dbReference type="ChEBI" id="CHEBI:29103"/>
    </reaction>
</comment>
<feature type="signal peptide" evidence="20">
    <location>
        <begin position="1"/>
        <end position="19"/>
    </location>
</feature>
<evidence type="ECO:0000259" key="21">
    <source>
        <dbReference type="Pfam" id="PF02931"/>
    </source>
</evidence>
<evidence type="ECO:0000256" key="4">
    <source>
        <dbReference type="ARBA" id="ARBA00022729"/>
    </source>
</evidence>
<evidence type="ECO:0000256" key="1">
    <source>
        <dbReference type="ARBA" id="ARBA00022448"/>
    </source>
</evidence>
<dbReference type="GeneTree" id="ENSGT00940000166039"/>
<dbReference type="SUPFAM" id="SSF63712">
    <property type="entry name" value="Nicotinic receptor ligand binding domain-like"/>
    <property type="match status" value="1"/>
</dbReference>
<evidence type="ECO:0000256" key="14">
    <source>
        <dbReference type="ARBA" id="ARBA00023303"/>
    </source>
</evidence>
<keyword evidence="10" id="KW-0675">Receptor</keyword>
<dbReference type="InParanoid" id="H2Z910"/>
<evidence type="ECO:0000256" key="11">
    <source>
        <dbReference type="ARBA" id="ARBA00023180"/>
    </source>
</evidence>
<keyword evidence="23" id="KW-1185">Reference proteome</keyword>
<evidence type="ECO:0000256" key="2">
    <source>
        <dbReference type="ARBA" id="ARBA00022475"/>
    </source>
</evidence>
<evidence type="ECO:0000256" key="3">
    <source>
        <dbReference type="ARBA" id="ARBA00022692"/>
    </source>
</evidence>
<evidence type="ECO:0000256" key="18">
    <source>
        <dbReference type="ARBA" id="ARBA00036634"/>
    </source>
</evidence>
<keyword evidence="3" id="KW-0812">Transmembrane</keyword>
<evidence type="ECO:0000256" key="9">
    <source>
        <dbReference type="ARBA" id="ARBA00023157"/>
    </source>
</evidence>
<dbReference type="InterPro" id="IPR006201">
    <property type="entry name" value="Neur_channel"/>
</dbReference>
<keyword evidence="4 20" id="KW-0732">Signal</keyword>
<dbReference type="InterPro" id="IPR036734">
    <property type="entry name" value="Neur_chan_lig-bd_sf"/>
</dbReference>
<feature type="chain" id="PRO_5022266645" description="Neurotransmitter-gated ion-channel ligand-binding domain-containing protein" evidence="20">
    <location>
        <begin position="20"/>
        <end position="259"/>
    </location>
</feature>
<comment type="function">
    <text evidence="19">Forms serotonin (5-hydroxytryptamine/5-HT3)-activated cation-selective channel complexes, which when activated cause fast, depolarizing responses in neurons.</text>
</comment>
<protein>
    <recommendedName>
        <fullName evidence="21">Neurotransmitter-gated ion-channel ligand-binding domain-containing protein</fullName>
    </recommendedName>
</protein>
<dbReference type="STRING" id="51511.ENSCSAVP00000014075"/>
<keyword evidence="13" id="KW-1071">Ligand-gated ion channel</keyword>
<feature type="domain" description="Neurotransmitter-gated ion-channel ligand-binding" evidence="21">
    <location>
        <begin position="63"/>
        <end position="254"/>
    </location>
</feature>
<evidence type="ECO:0000256" key="17">
    <source>
        <dbReference type="ARBA" id="ARBA00036239"/>
    </source>
</evidence>
<dbReference type="FunFam" id="2.70.170.10:FF:000017">
    <property type="entry name" value="5-hydroxytryptamine receptor 3A"/>
    <property type="match status" value="1"/>
</dbReference>
<reference evidence="22" key="2">
    <citation type="submission" date="2025-08" db="UniProtKB">
        <authorList>
            <consortium name="Ensembl"/>
        </authorList>
    </citation>
    <scope>IDENTIFICATION</scope>
</reference>
<accession>H2Z910</accession>
<dbReference type="InterPro" id="IPR006202">
    <property type="entry name" value="Neur_chan_lig-bd"/>
</dbReference>
<keyword evidence="11" id="KW-0325">Glycoprotein</keyword>
<evidence type="ECO:0000256" key="5">
    <source>
        <dbReference type="ARBA" id="ARBA00022989"/>
    </source>
</evidence>
<dbReference type="OMA" id="QYINCIC"/>
<keyword evidence="6" id="KW-0770">Synapse</keyword>